<comment type="caution">
    <text evidence="8">The sequence shown here is derived from an EMBL/GenBank/DDBJ whole genome shotgun (WGS) entry which is preliminary data.</text>
</comment>
<comment type="cofactor">
    <cofactor evidence="1">
        <name>a divalent metal cation</name>
        <dbReference type="ChEBI" id="CHEBI:60240"/>
    </cofactor>
</comment>
<evidence type="ECO:0000256" key="3">
    <source>
        <dbReference type="ARBA" id="ARBA00022759"/>
    </source>
</evidence>
<reference evidence="8 9" key="1">
    <citation type="submission" date="2020-08" db="EMBL/GenBank/DDBJ databases">
        <title>Genomic Encyclopedia of Type Strains, Phase IV (KMG-IV): sequencing the most valuable type-strain genomes for metagenomic binning, comparative biology and taxonomic classification.</title>
        <authorList>
            <person name="Goeker M."/>
        </authorList>
    </citation>
    <scope>NUCLEOTIDE SEQUENCE [LARGE SCALE GENOMIC DNA]</scope>
    <source>
        <strain evidence="8 9">DSM 103737</strain>
    </source>
</reference>
<gene>
    <name evidence="8" type="ORF">GGR16_000672</name>
</gene>
<name>A0A840BY11_9HYPH</name>
<dbReference type="PANTHER" id="PTHR30636:SF3">
    <property type="entry name" value="UPF0701 PROTEIN YICC"/>
    <property type="match status" value="1"/>
</dbReference>
<dbReference type="InterPro" id="IPR005229">
    <property type="entry name" value="YicC/YloC-like"/>
</dbReference>
<evidence type="ECO:0000256" key="1">
    <source>
        <dbReference type="ARBA" id="ARBA00001968"/>
    </source>
</evidence>
<evidence type="ECO:0000313" key="9">
    <source>
        <dbReference type="Proteomes" id="UP000577362"/>
    </source>
</evidence>
<dbReference type="GO" id="GO:0016787">
    <property type="term" value="F:hydrolase activity"/>
    <property type="evidence" value="ECO:0007669"/>
    <property type="project" value="UniProtKB-KW"/>
</dbReference>
<accession>A0A840BY11</accession>
<dbReference type="InterPro" id="IPR013551">
    <property type="entry name" value="YicC-like_C"/>
</dbReference>
<evidence type="ECO:0000259" key="6">
    <source>
        <dbReference type="Pfam" id="PF03755"/>
    </source>
</evidence>
<keyword evidence="9" id="KW-1185">Reference proteome</keyword>
<dbReference type="EMBL" id="JACIEN010000001">
    <property type="protein sequence ID" value="MBB4015666.1"/>
    <property type="molecule type" value="Genomic_DNA"/>
</dbReference>
<dbReference type="GO" id="GO:0004521">
    <property type="term" value="F:RNA endonuclease activity"/>
    <property type="evidence" value="ECO:0007669"/>
    <property type="project" value="InterPro"/>
</dbReference>
<protein>
    <submittedName>
        <fullName evidence="8">Uncharacterized protein (TIGR00255 family)</fullName>
    </submittedName>
</protein>
<comment type="similarity">
    <text evidence="5">Belongs to the YicC/YloC family.</text>
</comment>
<dbReference type="AlphaFoldDB" id="A0A840BY11"/>
<dbReference type="Proteomes" id="UP000577362">
    <property type="component" value="Unassembled WGS sequence"/>
</dbReference>
<keyword evidence="2" id="KW-0540">Nuclease</keyword>
<feature type="domain" description="Endoribonuclease YicC-like N-terminal" evidence="6">
    <location>
        <begin position="3"/>
        <end position="158"/>
    </location>
</feature>
<evidence type="ECO:0000259" key="7">
    <source>
        <dbReference type="Pfam" id="PF08340"/>
    </source>
</evidence>
<dbReference type="PANTHER" id="PTHR30636">
    <property type="entry name" value="UPF0701 PROTEIN YICC"/>
    <property type="match status" value="1"/>
</dbReference>
<sequence length="295" mass="31318">MTLRSMTGFAREAGDTGPYRWAWEIKTVNGRGLDLRLRLPPGHEGVGEAARQLIGKALGRGTCHANLSLARAEQTPVARINTAMLNGLIDTVKGLALPPGIAPATLDGLLSVRGVVEIIDDADDEALLTRLAADVEAGLTRALAALVSTRTAEGEALAAILSAQIDRIAELAAAAEACPARQPEAIKARLAGQVAALIDSDRRLDETRLHQEAVLIAAKADIREELDRLKSHVESVRALLAEGGVIGRRLDFLAQELSREANTLCAKAGDASLTAIGLDLKTVVEQFREQVQNVE</sequence>
<dbReference type="Pfam" id="PF08340">
    <property type="entry name" value="YicC-like_C"/>
    <property type="match status" value="1"/>
</dbReference>
<keyword evidence="3" id="KW-0255">Endonuclease</keyword>
<feature type="domain" description="Endoribonuclease YicC-like C-terminal" evidence="7">
    <location>
        <begin position="181"/>
        <end position="295"/>
    </location>
</feature>
<evidence type="ECO:0000256" key="4">
    <source>
        <dbReference type="ARBA" id="ARBA00022801"/>
    </source>
</evidence>
<dbReference type="Pfam" id="PF03755">
    <property type="entry name" value="YicC-like_N"/>
    <property type="match status" value="1"/>
</dbReference>
<dbReference type="RefSeq" id="WP_183315711.1">
    <property type="nucleotide sequence ID" value="NZ_JACIEN010000001.1"/>
</dbReference>
<dbReference type="NCBIfam" id="TIGR00255">
    <property type="entry name" value="YicC/YloC family endoribonuclease"/>
    <property type="match status" value="1"/>
</dbReference>
<evidence type="ECO:0000256" key="5">
    <source>
        <dbReference type="ARBA" id="ARBA00035648"/>
    </source>
</evidence>
<organism evidence="8 9">
    <name type="scientific">Chelatococcus caeni</name>
    <dbReference type="NCBI Taxonomy" id="1348468"/>
    <lineage>
        <taxon>Bacteria</taxon>
        <taxon>Pseudomonadati</taxon>
        <taxon>Pseudomonadota</taxon>
        <taxon>Alphaproteobacteria</taxon>
        <taxon>Hyphomicrobiales</taxon>
        <taxon>Chelatococcaceae</taxon>
        <taxon>Chelatococcus</taxon>
    </lineage>
</organism>
<evidence type="ECO:0000313" key="8">
    <source>
        <dbReference type="EMBL" id="MBB4015666.1"/>
    </source>
</evidence>
<evidence type="ECO:0000256" key="2">
    <source>
        <dbReference type="ARBA" id="ARBA00022722"/>
    </source>
</evidence>
<dbReference type="InterPro" id="IPR013527">
    <property type="entry name" value="YicC-like_N"/>
</dbReference>
<proteinExistence type="inferred from homology"/>
<keyword evidence="4" id="KW-0378">Hydrolase</keyword>